<evidence type="ECO:0000256" key="9">
    <source>
        <dbReference type="ARBA" id="ARBA00023136"/>
    </source>
</evidence>
<dbReference type="AlphaFoldDB" id="A0A3B0AQ04"/>
<evidence type="ECO:0000256" key="4">
    <source>
        <dbReference type="ARBA" id="ARBA00022676"/>
    </source>
</evidence>
<gene>
    <name evidence="12" type="ORF">D7231_31135</name>
</gene>
<evidence type="ECO:0000256" key="7">
    <source>
        <dbReference type="ARBA" id="ARBA00022824"/>
    </source>
</evidence>
<evidence type="ECO:0000256" key="2">
    <source>
        <dbReference type="ARBA" id="ARBA00004687"/>
    </source>
</evidence>
<feature type="transmembrane region" description="Helical" evidence="11">
    <location>
        <begin position="170"/>
        <end position="191"/>
    </location>
</feature>
<keyword evidence="6 11" id="KW-0812">Transmembrane</keyword>
<evidence type="ECO:0000313" key="12">
    <source>
        <dbReference type="EMBL" id="RKN62758.1"/>
    </source>
</evidence>
<proteinExistence type="predicted"/>
<feature type="transmembrane region" description="Helical" evidence="11">
    <location>
        <begin position="347"/>
        <end position="367"/>
    </location>
</feature>
<dbReference type="UniPathway" id="UPA00196"/>
<protein>
    <submittedName>
        <fullName evidence="12">DUF2079 domain-containing protein</fullName>
    </submittedName>
</protein>
<keyword evidence="13" id="KW-1185">Reference proteome</keyword>
<evidence type="ECO:0000256" key="10">
    <source>
        <dbReference type="SAM" id="MobiDB-lite"/>
    </source>
</evidence>
<feature type="transmembrane region" description="Helical" evidence="11">
    <location>
        <begin position="55"/>
        <end position="76"/>
    </location>
</feature>
<dbReference type="OrthoDB" id="151635at2"/>
<dbReference type="GO" id="GO:0004376">
    <property type="term" value="F:GPI mannosyltransferase activity"/>
    <property type="evidence" value="ECO:0007669"/>
    <property type="project" value="InterPro"/>
</dbReference>
<dbReference type="GO" id="GO:0000009">
    <property type="term" value="F:alpha-1,6-mannosyltransferase activity"/>
    <property type="evidence" value="ECO:0007669"/>
    <property type="project" value="InterPro"/>
</dbReference>
<dbReference type="InterPro" id="IPR007315">
    <property type="entry name" value="PIG-V/Gpi18"/>
</dbReference>
<keyword evidence="9 11" id="KW-0472">Membrane</keyword>
<dbReference type="EMBL" id="RBAM01000021">
    <property type="protein sequence ID" value="RKN62758.1"/>
    <property type="molecule type" value="Genomic_DNA"/>
</dbReference>
<comment type="pathway">
    <text evidence="2">Glycolipid biosynthesis; glycosylphosphatidylinositol-anchor biosynthesis.</text>
</comment>
<comment type="subcellular location">
    <subcellularLocation>
        <location evidence="1">Endoplasmic reticulum membrane</location>
        <topology evidence="1">Multi-pass membrane protein</topology>
    </subcellularLocation>
</comment>
<dbReference type="GO" id="GO:0016020">
    <property type="term" value="C:membrane"/>
    <property type="evidence" value="ECO:0007669"/>
    <property type="project" value="GOC"/>
</dbReference>
<reference evidence="12 13" key="1">
    <citation type="journal article" date="2015" name="Antonie Van Leeuwenhoek">
        <title>Streptomyces klenkii sp. nov., isolated from deep marine sediment.</title>
        <authorList>
            <person name="Veyisoglu A."/>
            <person name="Sahin N."/>
        </authorList>
    </citation>
    <scope>NUCLEOTIDE SEQUENCE [LARGE SCALE GENOMIC DNA]</scope>
    <source>
        <strain evidence="12 13">KCTC 29202</strain>
    </source>
</reference>
<feature type="transmembrane region" description="Helical" evidence="11">
    <location>
        <begin position="399"/>
        <end position="419"/>
    </location>
</feature>
<feature type="transmembrane region" description="Helical" evidence="11">
    <location>
        <begin position="320"/>
        <end position="340"/>
    </location>
</feature>
<evidence type="ECO:0000256" key="6">
    <source>
        <dbReference type="ARBA" id="ARBA00022692"/>
    </source>
</evidence>
<dbReference type="PANTHER" id="PTHR12468">
    <property type="entry name" value="GPI MANNOSYLTRANSFERASE 2"/>
    <property type="match status" value="1"/>
</dbReference>
<accession>A0A3B0AQ04</accession>
<feature type="region of interest" description="Disordered" evidence="10">
    <location>
        <begin position="1"/>
        <end position="20"/>
    </location>
</feature>
<keyword evidence="3" id="KW-0337">GPI-anchor biosynthesis</keyword>
<keyword evidence="4" id="KW-0328">Glycosyltransferase</keyword>
<name>A0A3B0AQ04_9ACTN</name>
<dbReference type="GO" id="GO:0006506">
    <property type="term" value="P:GPI anchor biosynthetic process"/>
    <property type="evidence" value="ECO:0007669"/>
    <property type="project" value="UniProtKB-UniPathway"/>
</dbReference>
<feature type="transmembrane region" description="Helical" evidence="11">
    <location>
        <begin position="139"/>
        <end position="158"/>
    </location>
</feature>
<organism evidence="12 13">
    <name type="scientific">Streptomyces klenkii</name>
    <dbReference type="NCBI Taxonomy" id="1420899"/>
    <lineage>
        <taxon>Bacteria</taxon>
        <taxon>Bacillati</taxon>
        <taxon>Actinomycetota</taxon>
        <taxon>Actinomycetes</taxon>
        <taxon>Kitasatosporales</taxon>
        <taxon>Streptomycetaceae</taxon>
        <taxon>Streptomyces</taxon>
    </lineage>
</organism>
<dbReference type="PANTHER" id="PTHR12468:SF2">
    <property type="entry name" value="GPI MANNOSYLTRANSFERASE 2"/>
    <property type="match status" value="1"/>
</dbReference>
<evidence type="ECO:0000256" key="1">
    <source>
        <dbReference type="ARBA" id="ARBA00004477"/>
    </source>
</evidence>
<keyword evidence="8 11" id="KW-1133">Transmembrane helix</keyword>
<feature type="transmembrane region" description="Helical" evidence="11">
    <location>
        <begin position="373"/>
        <end position="390"/>
    </location>
</feature>
<feature type="transmembrane region" description="Helical" evidence="11">
    <location>
        <begin position="211"/>
        <end position="242"/>
    </location>
</feature>
<evidence type="ECO:0000256" key="5">
    <source>
        <dbReference type="ARBA" id="ARBA00022679"/>
    </source>
</evidence>
<evidence type="ECO:0000256" key="3">
    <source>
        <dbReference type="ARBA" id="ARBA00022502"/>
    </source>
</evidence>
<comment type="caution">
    <text evidence="12">The sequence shown here is derived from an EMBL/GenBank/DDBJ whole genome shotgun (WGS) entry which is preliminary data.</text>
</comment>
<evidence type="ECO:0000256" key="11">
    <source>
        <dbReference type="SAM" id="Phobius"/>
    </source>
</evidence>
<evidence type="ECO:0000256" key="8">
    <source>
        <dbReference type="ARBA" id="ARBA00022989"/>
    </source>
</evidence>
<keyword evidence="7" id="KW-0256">Endoplasmic reticulum</keyword>
<evidence type="ECO:0000313" key="13">
    <source>
        <dbReference type="Proteomes" id="UP000270343"/>
    </source>
</evidence>
<keyword evidence="5" id="KW-0808">Transferase</keyword>
<sequence>MKAVFRLTSDPSGSASPSSAALSVSAPAVAGKPAAGSSARPGPPAYARHQTARAVALYLVVAAVGFTVMLLVSRHFGRTPEMVLRRWDSGHYLHIAQHGYPGEIPYGPDGEPKFSRLAFFPLVPALIRAVHLVTALPMVWAGVVVSWAAASVAAAGVFRLVRAVGGRPGAGYACVALWACSPYAFALWVPYSEAVFSAALIWTLLAVLERRWLTAAALCAVAGAVRPSASVLVGTVGLAAGWELIQQRGGRRAWRAWVAVLTAPLGILASWLFLGSKVGRVDGWFEAERAWGQSFDFGAGTAHVLKDMLLYRHAGRMADLRTAAVIAVLVLGAVGVWALARDRRVPWPLVATVALAWVLIVGTPGSPLSKPRFMLPFLPVLLLLAARPLARAPLGVRVCLYGGGAVVSGWYAAGLLVLFEGSP</sequence>
<feature type="transmembrane region" description="Helical" evidence="11">
    <location>
        <begin position="254"/>
        <end position="274"/>
    </location>
</feature>
<dbReference type="Proteomes" id="UP000270343">
    <property type="component" value="Unassembled WGS sequence"/>
</dbReference>